<dbReference type="InterPro" id="IPR017441">
    <property type="entry name" value="Protein_kinase_ATP_BS"/>
</dbReference>
<evidence type="ECO:0000259" key="8">
    <source>
        <dbReference type="PROSITE" id="PS50011"/>
    </source>
</evidence>
<evidence type="ECO:0000256" key="2">
    <source>
        <dbReference type="ARBA" id="ARBA00022679"/>
    </source>
</evidence>
<proteinExistence type="predicted"/>
<dbReference type="PROSITE" id="PS00107">
    <property type="entry name" value="PROTEIN_KINASE_ATP"/>
    <property type="match status" value="1"/>
</dbReference>
<evidence type="ECO:0000313" key="10">
    <source>
        <dbReference type="Proteomes" id="UP001527925"/>
    </source>
</evidence>
<dbReference type="PANTHER" id="PTHR24342:SF20">
    <property type="entry name" value="MYOSIN LIGHT CHAIN KINASE, SMOOTH MUSCLE"/>
    <property type="match status" value="1"/>
</dbReference>
<dbReference type="Pfam" id="PF00069">
    <property type="entry name" value="Pkinase"/>
    <property type="match status" value="1"/>
</dbReference>
<name>A0ABR4MYP5_9FUNG</name>
<evidence type="ECO:0000256" key="6">
    <source>
        <dbReference type="PROSITE-ProRule" id="PRU10141"/>
    </source>
</evidence>
<feature type="domain" description="Protein kinase" evidence="8">
    <location>
        <begin position="108"/>
        <end position="185"/>
    </location>
</feature>
<dbReference type="InterPro" id="IPR000719">
    <property type="entry name" value="Prot_kinase_dom"/>
</dbReference>
<dbReference type="Proteomes" id="UP001527925">
    <property type="component" value="Unassembled WGS sequence"/>
</dbReference>
<comment type="caution">
    <text evidence="9">The sequence shown here is derived from an EMBL/GenBank/DDBJ whole genome shotgun (WGS) entry which is preliminary data.</text>
</comment>
<protein>
    <recommendedName>
        <fullName evidence="8">Protein kinase domain-containing protein</fullName>
    </recommendedName>
</protein>
<feature type="compositionally biased region" description="Low complexity" evidence="7">
    <location>
        <begin position="37"/>
        <end position="49"/>
    </location>
</feature>
<keyword evidence="2" id="KW-0808">Transferase</keyword>
<evidence type="ECO:0000256" key="7">
    <source>
        <dbReference type="SAM" id="MobiDB-lite"/>
    </source>
</evidence>
<organism evidence="9 10">
    <name type="scientific">Polyrhizophydium stewartii</name>
    <dbReference type="NCBI Taxonomy" id="2732419"/>
    <lineage>
        <taxon>Eukaryota</taxon>
        <taxon>Fungi</taxon>
        <taxon>Fungi incertae sedis</taxon>
        <taxon>Chytridiomycota</taxon>
        <taxon>Chytridiomycota incertae sedis</taxon>
        <taxon>Chytridiomycetes</taxon>
        <taxon>Rhizophydiales</taxon>
        <taxon>Rhizophydiales incertae sedis</taxon>
        <taxon>Polyrhizophydium</taxon>
    </lineage>
</organism>
<keyword evidence="4" id="KW-0418">Kinase</keyword>
<keyword evidence="1" id="KW-0723">Serine/threonine-protein kinase</keyword>
<evidence type="ECO:0000256" key="3">
    <source>
        <dbReference type="ARBA" id="ARBA00022741"/>
    </source>
</evidence>
<gene>
    <name evidence="9" type="ORF">HK105_208129</name>
</gene>
<keyword evidence="3 6" id="KW-0547">Nucleotide-binding</keyword>
<feature type="region of interest" description="Disordered" evidence="7">
    <location>
        <begin position="1"/>
        <end position="57"/>
    </location>
</feature>
<keyword evidence="10" id="KW-1185">Reference proteome</keyword>
<evidence type="ECO:0000256" key="1">
    <source>
        <dbReference type="ARBA" id="ARBA00022527"/>
    </source>
</evidence>
<evidence type="ECO:0000256" key="4">
    <source>
        <dbReference type="ARBA" id="ARBA00022777"/>
    </source>
</evidence>
<dbReference type="Gene3D" id="3.30.200.20">
    <property type="entry name" value="Phosphorylase Kinase, domain 1"/>
    <property type="match status" value="1"/>
</dbReference>
<dbReference type="SUPFAM" id="SSF56112">
    <property type="entry name" value="Protein kinase-like (PK-like)"/>
    <property type="match status" value="1"/>
</dbReference>
<accession>A0ABR4MYP5</accession>
<feature type="binding site" evidence="6">
    <location>
        <position position="141"/>
    </location>
    <ligand>
        <name>ATP</name>
        <dbReference type="ChEBI" id="CHEBI:30616"/>
    </ligand>
</feature>
<feature type="compositionally biased region" description="Low complexity" evidence="7">
    <location>
        <begin position="17"/>
        <end position="29"/>
    </location>
</feature>
<sequence length="185" mass="19513">MDLGASAGAGAGDHSRSGSAAPKSASKAHLSAKARHSAAATSGAASSPSGQPLPAQQTFKARQNLQMGGRALGAVSSSITGSRDLDGDRKEAIRHVRSEDLAELDEAYLMKDTIGQGAFGIVKLCEHKATGKVYACKIVKKRIGSTSSYEQLQREVNIMKAVHHPNIVQLKEVIESPKKMCMVME</sequence>
<evidence type="ECO:0000313" key="9">
    <source>
        <dbReference type="EMBL" id="KAL2912355.1"/>
    </source>
</evidence>
<dbReference type="PROSITE" id="PS50011">
    <property type="entry name" value="PROTEIN_KINASE_DOM"/>
    <property type="match status" value="1"/>
</dbReference>
<dbReference type="PANTHER" id="PTHR24342">
    <property type="entry name" value="SERINE/THREONINE-PROTEIN KINASE 17"/>
    <property type="match status" value="1"/>
</dbReference>
<dbReference type="EMBL" id="JADGIZ020000069">
    <property type="protein sequence ID" value="KAL2912355.1"/>
    <property type="molecule type" value="Genomic_DNA"/>
</dbReference>
<reference evidence="9 10" key="1">
    <citation type="submission" date="2023-09" db="EMBL/GenBank/DDBJ databases">
        <title>Pangenome analysis of Batrachochytrium dendrobatidis and related Chytrids.</title>
        <authorList>
            <person name="Yacoub M.N."/>
            <person name="Stajich J.E."/>
            <person name="James T.Y."/>
        </authorList>
    </citation>
    <scope>NUCLEOTIDE SEQUENCE [LARGE SCALE GENOMIC DNA]</scope>
    <source>
        <strain evidence="9 10">JEL0888</strain>
    </source>
</reference>
<dbReference type="InterPro" id="IPR011009">
    <property type="entry name" value="Kinase-like_dom_sf"/>
</dbReference>
<keyword evidence="5 6" id="KW-0067">ATP-binding</keyword>
<evidence type="ECO:0000256" key="5">
    <source>
        <dbReference type="ARBA" id="ARBA00022840"/>
    </source>
</evidence>